<reference evidence="1" key="1">
    <citation type="journal article" date="2014" name="Front. Microbiol.">
        <title>High frequency of phylogenetically diverse reductive dehalogenase-homologous genes in deep subseafloor sedimentary metagenomes.</title>
        <authorList>
            <person name="Kawai M."/>
            <person name="Futagami T."/>
            <person name="Toyoda A."/>
            <person name="Takaki Y."/>
            <person name="Nishi S."/>
            <person name="Hori S."/>
            <person name="Arai W."/>
            <person name="Tsubouchi T."/>
            <person name="Morono Y."/>
            <person name="Uchiyama I."/>
            <person name="Ito T."/>
            <person name="Fujiyama A."/>
            <person name="Inagaki F."/>
            <person name="Takami H."/>
        </authorList>
    </citation>
    <scope>NUCLEOTIDE SEQUENCE</scope>
    <source>
        <strain evidence="1">Expedition CK06-06</strain>
    </source>
</reference>
<gene>
    <name evidence="1" type="ORF">S03H2_45147</name>
</gene>
<protein>
    <submittedName>
        <fullName evidence="1">Uncharacterized protein</fullName>
    </submittedName>
</protein>
<name>X1HGU6_9ZZZZ</name>
<evidence type="ECO:0000313" key="1">
    <source>
        <dbReference type="EMBL" id="GAH68682.1"/>
    </source>
</evidence>
<organism evidence="1">
    <name type="scientific">marine sediment metagenome</name>
    <dbReference type="NCBI Taxonomy" id="412755"/>
    <lineage>
        <taxon>unclassified sequences</taxon>
        <taxon>metagenomes</taxon>
        <taxon>ecological metagenomes</taxon>
    </lineage>
</organism>
<dbReference type="EMBL" id="BARU01028267">
    <property type="protein sequence ID" value="GAH68682.1"/>
    <property type="molecule type" value="Genomic_DNA"/>
</dbReference>
<comment type="caution">
    <text evidence="1">The sequence shown here is derived from an EMBL/GenBank/DDBJ whole genome shotgun (WGS) entry which is preliminary data.</text>
</comment>
<accession>X1HGU6</accession>
<proteinExistence type="predicted"/>
<sequence length="60" mass="6841">MKVAAVIVVYRGCLESVQVFLDTGKARKRYEKVLEEKGTSEADMSYSDYDITLETDLLVY</sequence>
<dbReference type="AlphaFoldDB" id="X1HGU6"/>